<dbReference type="CTD" id="9809809"/>
<dbReference type="KEGG" id="crq:GCK72_022117"/>
<evidence type="ECO:0000256" key="1">
    <source>
        <dbReference type="SAM" id="MobiDB-lite"/>
    </source>
</evidence>
<sequence length="123" mass="14765">MGSPGRKTPLKNQQQHRVKMDRGTRVQRFRMMHADNRRKGIQCHLLDIYRRQQGVREQASLPFSPEGREKYLKMLRELFFAEAMFEKRFGEKDDVEEGVVVRPANSRVDFRAWLRCFPRRRSV</sequence>
<name>A0A6A5FSW2_CAERE</name>
<proteinExistence type="predicted"/>
<dbReference type="EMBL" id="WUAV01000006">
    <property type="protein sequence ID" value="KAF1745670.1"/>
    <property type="molecule type" value="Genomic_DNA"/>
</dbReference>
<comment type="caution">
    <text evidence="2">The sequence shown here is derived from an EMBL/GenBank/DDBJ whole genome shotgun (WGS) entry which is preliminary data.</text>
</comment>
<dbReference type="AlphaFoldDB" id="A0A6A5FSW2"/>
<feature type="region of interest" description="Disordered" evidence="1">
    <location>
        <begin position="1"/>
        <end position="21"/>
    </location>
</feature>
<reference evidence="2 3" key="1">
    <citation type="submission" date="2019-12" db="EMBL/GenBank/DDBJ databases">
        <title>Chromosome-level assembly of the Caenorhabditis remanei genome.</title>
        <authorList>
            <person name="Teterina A.A."/>
            <person name="Willis J.H."/>
            <person name="Phillips P.C."/>
        </authorList>
    </citation>
    <scope>NUCLEOTIDE SEQUENCE [LARGE SCALE GENOMIC DNA]</scope>
    <source>
        <strain evidence="2 3">PX506</strain>
        <tissue evidence="2">Whole organism</tissue>
    </source>
</reference>
<gene>
    <name evidence="2" type="ORF">GCK72_022117</name>
</gene>
<dbReference type="RefSeq" id="XP_053578228.1">
    <property type="nucleotide sequence ID" value="XM_053734662.1"/>
</dbReference>
<evidence type="ECO:0000313" key="2">
    <source>
        <dbReference type="EMBL" id="KAF1745670.1"/>
    </source>
</evidence>
<organism evidence="2 3">
    <name type="scientific">Caenorhabditis remanei</name>
    <name type="common">Caenorhabditis vulgaris</name>
    <dbReference type="NCBI Taxonomy" id="31234"/>
    <lineage>
        <taxon>Eukaryota</taxon>
        <taxon>Metazoa</taxon>
        <taxon>Ecdysozoa</taxon>
        <taxon>Nematoda</taxon>
        <taxon>Chromadorea</taxon>
        <taxon>Rhabditida</taxon>
        <taxon>Rhabditina</taxon>
        <taxon>Rhabditomorpha</taxon>
        <taxon>Rhabditoidea</taxon>
        <taxon>Rhabditidae</taxon>
        <taxon>Peloderinae</taxon>
        <taxon>Caenorhabditis</taxon>
    </lineage>
</organism>
<dbReference type="GeneID" id="9809809"/>
<accession>A0A6A5FSW2</accession>
<dbReference type="Proteomes" id="UP000483820">
    <property type="component" value="Chromosome X"/>
</dbReference>
<evidence type="ECO:0000313" key="3">
    <source>
        <dbReference type="Proteomes" id="UP000483820"/>
    </source>
</evidence>
<protein>
    <submittedName>
        <fullName evidence="2">Uncharacterized protein</fullName>
    </submittedName>
</protein>